<proteinExistence type="predicted"/>
<organism evidence="3 4">
    <name type="scientific">Sporothrix brasiliensis 5110</name>
    <dbReference type="NCBI Taxonomy" id="1398154"/>
    <lineage>
        <taxon>Eukaryota</taxon>
        <taxon>Fungi</taxon>
        <taxon>Dikarya</taxon>
        <taxon>Ascomycota</taxon>
        <taxon>Pezizomycotina</taxon>
        <taxon>Sordariomycetes</taxon>
        <taxon>Sordariomycetidae</taxon>
        <taxon>Ophiostomatales</taxon>
        <taxon>Ophiostomataceae</taxon>
        <taxon>Sporothrix</taxon>
    </lineage>
</organism>
<dbReference type="CDD" id="cd01767">
    <property type="entry name" value="UBX"/>
    <property type="match status" value="1"/>
</dbReference>
<evidence type="ECO:0000313" key="3">
    <source>
        <dbReference type="EMBL" id="KIH91968.1"/>
    </source>
</evidence>
<dbReference type="RefSeq" id="XP_040619978.1">
    <property type="nucleotide sequence ID" value="XM_040759794.1"/>
</dbReference>
<dbReference type="CDD" id="cd14348">
    <property type="entry name" value="UBA_p47"/>
    <property type="match status" value="1"/>
</dbReference>
<feature type="compositionally biased region" description="Gly residues" evidence="1">
    <location>
        <begin position="489"/>
        <end position="510"/>
    </location>
</feature>
<name>A0A0C2FLK2_9PEZI</name>
<feature type="compositionally biased region" description="Polar residues" evidence="1">
    <location>
        <begin position="282"/>
        <end position="291"/>
    </location>
</feature>
<dbReference type="Pfam" id="PF00789">
    <property type="entry name" value="UBX"/>
    <property type="match status" value="1"/>
</dbReference>
<dbReference type="SUPFAM" id="SSF46934">
    <property type="entry name" value="UBA-like"/>
    <property type="match status" value="1"/>
</dbReference>
<feature type="domain" description="UBX" evidence="2">
    <location>
        <begin position="570"/>
        <end position="648"/>
    </location>
</feature>
<dbReference type="SUPFAM" id="SSF54236">
    <property type="entry name" value="Ubiquitin-like"/>
    <property type="match status" value="1"/>
</dbReference>
<sequence length="651" mass="69650">MDDDLVNNFVAITGASEQVARQLLEIAGGNIEQAAVLFYDTDMAETLARQPAAAPSTSAAAQQSSSRNTSRPAGASRTASSSRSRQTRAGASGQTSTLSRGREDADGVITIDDSDDDDDGNNHHDVDDNDMDFDEIEEFEDIDDDDDEHANENENEVIDVDTHMSDAAAAETVARSAQEEEDAAMAKRLQEEMYAEPAGGGSGGGAGDDDIRAPMGRTTEVLVEPSYVGGSGGYGSYGGYGGDSIYDQMRLQRARQAAARGPRNPFNQVWDDNDDPDAAAGGSSSHQTSGVTDDGPASLGPSVPAPSSRQARLADLFRPPHDLIEHVSSWDEARAIGKDEKRWILANIQDLSDFQCQALNRDIWKDAAIKQLVRENFVFLQYSKDDILAESYIQYYMPGGQDENPDNYPHIGVVDPRTGEQVKVWSGRPFPTALEFHAQLAEFLDRYSLDAAKKNPVQRTKPQAVVKDVGRMTEDEMLEMALRNSLATAGGGSGSGSGSGTGQAGEGSGAASGSRSASGASNGVQDPDELTGTPAPDAAAEAEPDDDGALSAFKAIASDKPHEEPPASVPAAAATRIQFRHPTGRVIRRFATDDRVVRIYEWLKAAPLEGHEGLAFELKVMPQGHDLLEDLDKTIEEAGLKQATVMIEFLE</sequence>
<accession>A0A0C2FLK2</accession>
<reference evidence="3 4" key="1">
    <citation type="journal article" date="2014" name="BMC Genomics">
        <title>Comparative genomics of the major fungal agents of human and animal Sporotrichosis: Sporothrix schenckii and Sporothrix brasiliensis.</title>
        <authorList>
            <person name="Teixeira M.M."/>
            <person name="de Almeida L.G."/>
            <person name="Kubitschek-Barreira P."/>
            <person name="Alves F.L."/>
            <person name="Kioshima E.S."/>
            <person name="Abadio A.K."/>
            <person name="Fernandes L."/>
            <person name="Derengowski L.S."/>
            <person name="Ferreira K.S."/>
            <person name="Souza R.C."/>
            <person name="Ruiz J.C."/>
            <person name="de Andrade N.C."/>
            <person name="Paes H.C."/>
            <person name="Nicola A.M."/>
            <person name="Albuquerque P."/>
            <person name="Gerber A.L."/>
            <person name="Martins V.P."/>
            <person name="Peconick L.D."/>
            <person name="Neto A.V."/>
            <person name="Chaucanez C.B."/>
            <person name="Silva P.A."/>
            <person name="Cunha O.L."/>
            <person name="de Oliveira F.F."/>
            <person name="dos Santos T.C."/>
            <person name="Barros A.L."/>
            <person name="Soares M.A."/>
            <person name="de Oliveira L.M."/>
            <person name="Marini M.M."/>
            <person name="Villalobos-Duno H."/>
            <person name="Cunha M.M."/>
            <person name="de Hoog S."/>
            <person name="da Silveira J.F."/>
            <person name="Henrissat B."/>
            <person name="Nino-Vega G.A."/>
            <person name="Cisalpino P.S."/>
            <person name="Mora-Montes H.M."/>
            <person name="Almeida S.R."/>
            <person name="Stajich J.E."/>
            <person name="Lopes-Bezerra L.M."/>
            <person name="Vasconcelos A.T."/>
            <person name="Felipe M.S."/>
        </authorList>
    </citation>
    <scope>NUCLEOTIDE SEQUENCE [LARGE SCALE GENOMIC DNA]</scope>
    <source>
        <strain evidence="3 4">5110</strain>
    </source>
</reference>
<dbReference type="Gene3D" id="3.10.20.90">
    <property type="entry name" value="Phosphatidylinositol 3-kinase Catalytic Subunit, Chain A, domain 1"/>
    <property type="match status" value="1"/>
</dbReference>
<dbReference type="VEuPathDB" id="FungiDB:SPBR_01484"/>
<dbReference type="SMART" id="SM00594">
    <property type="entry name" value="UAS"/>
    <property type="match status" value="1"/>
</dbReference>
<protein>
    <submittedName>
        <fullName evidence="3">Ubx domain containing protein</fullName>
    </submittedName>
</protein>
<dbReference type="Gene3D" id="1.10.8.10">
    <property type="entry name" value="DNA helicase RuvA subunit, C-terminal domain"/>
    <property type="match status" value="1"/>
</dbReference>
<comment type="caution">
    <text evidence="3">The sequence shown here is derived from an EMBL/GenBank/DDBJ whole genome shotgun (WGS) entry which is preliminary data.</text>
</comment>
<feature type="region of interest" description="Disordered" evidence="1">
    <location>
        <begin position="487"/>
        <end position="546"/>
    </location>
</feature>
<dbReference type="PROSITE" id="PS50033">
    <property type="entry name" value="UBX"/>
    <property type="match status" value="1"/>
</dbReference>
<dbReference type="EMBL" id="AWTV01000007">
    <property type="protein sequence ID" value="KIH91968.1"/>
    <property type="molecule type" value="Genomic_DNA"/>
</dbReference>
<keyword evidence="4" id="KW-1185">Reference proteome</keyword>
<dbReference type="InterPro" id="IPR006577">
    <property type="entry name" value="UAS"/>
</dbReference>
<feature type="region of interest" description="Disordered" evidence="1">
    <location>
        <begin position="49"/>
        <end position="132"/>
    </location>
</feature>
<dbReference type="OrthoDB" id="270602at2759"/>
<dbReference type="Pfam" id="PF13899">
    <property type="entry name" value="Thioredoxin_7"/>
    <property type="match status" value="1"/>
</dbReference>
<evidence type="ECO:0000313" key="4">
    <source>
        <dbReference type="Proteomes" id="UP000031575"/>
    </source>
</evidence>
<dbReference type="AlphaFoldDB" id="A0A0C2FLK2"/>
<dbReference type="PANTHER" id="PTHR23322">
    <property type="entry name" value="FAS-ASSOCIATED PROTEIN"/>
    <property type="match status" value="1"/>
</dbReference>
<evidence type="ECO:0000256" key="1">
    <source>
        <dbReference type="SAM" id="MobiDB-lite"/>
    </source>
</evidence>
<dbReference type="InterPro" id="IPR009060">
    <property type="entry name" value="UBA-like_sf"/>
</dbReference>
<dbReference type="InterPro" id="IPR029071">
    <property type="entry name" value="Ubiquitin-like_domsf"/>
</dbReference>
<feature type="region of interest" description="Disordered" evidence="1">
    <location>
        <begin position="256"/>
        <end position="310"/>
    </location>
</feature>
<dbReference type="InterPro" id="IPR036249">
    <property type="entry name" value="Thioredoxin-like_sf"/>
</dbReference>
<dbReference type="GeneID" id="63674715"/>
<dbReference type="Gene3D" id="3.40.30.10">
    <property type="entry name" value="Glutaredoxin"/>
    <property type="match status" value="1"/>
</dbReference>
<dbReference type="HOGENOM" id="CLU_021255_2_0_1"/>
<dbReference type="SUPFAM" id="SSF52833">
    <property type="entry name" value="Thioredoxin-like"/>
    <property type="match status" value="1"/>
</dbReference>
<dbReference type="InterPro" id="IPR001012">
    <property type="entry name" value="UBX_dom"/>
</dbReference>
<dbReference type="Pfam" id="PF14555">
    <property type="entry name" value="UBA_4"/>
    <property type="match status" value="1"/>
</dbReference>
<gene>
    <name evidence="3" type="ORF">SPBR_01484</name>
</gene>
<evidence type="ECO:0000259" key="2">
    <source>
        <dbReference type="PROSITE" id="PS50033"/>
    </source>
</evidence>
<feature type="region of interest" description="Disordered" evidence="1">
    <location>
        <begin position="194"/>
        <end position="213"/>
    </location>
</feature>
<dbReference type="PANTHER" id="PTHR23322:SF6">
    <property type="entry name" value="UBX DOMAIN-CONTAINING PROTEIN 7"/>
    <property type="match status" value="1"/>
</dbReference>
<dbReference type="GO" id="GO:0043130">
    <property type="term" value="F:ubiquitin binding"/>
    <property type="evidence" value="ECO:0007669"/>
    <property type="project" value="TreeGrafter"/>
</dbReference>
<feature type="compositionally biased region" description="Low complexity" evidence="1">
    <location>
        <begin position="49"/>
        <end position="93"/>
    </location>
</feature>
<dbReference type="Proteomes" id="UP000031575">
    <property type="component" value="Unassembled WGS sequence"/>
</dbReference>
<dbReference type="GO" id="GO:0005634">
    <property type="term" value="C:nucleus"/>
    <property type="evidence" value="ECO:0007669"/>
    <property type="project" value="TreeGrafter"/>
</dbReference>
<dbReference type="CDD" id="cd02958">
    <property type="entry name" value="UAS"/>
    <property type="match status" value="1"/>
</dbReference>
<feature type="compositionally biased region" description="Low complexity" evidence="1">
    <location>
        <begin position="511"/>
        <end position="523"/>
    </location>
</feature>
<dbReference type="GO" id="GO:0043161">
    <property type="term" value="P:proteasome-mediated ubiquitin-dependent protein catabolic process"/>
    <property type="evidence" value="ECO:0007669"/>
    <property type="project" value="TreeGrafter"/>
</dbReference>
<dbReference type="InterPro" id="IPR050730">
    <property type="entry name" value="UBX_domain-protein"/>
</dbReference>